<reference evidence="3 4" key="1">
    <citation type="submission" date="2022-01" db="EMBL/GenBank/DDBJ databases">
        <title>A chromosome-scale genome assembly of the false clownfish, Amphiprion ocellaris.</title>
        <authorList>
            <person name="Ryu T."/>
        </authorList>
    </citation>
    <scope>NUCLEOTIDE SEQUENCE [LARGE SCALE GENOMIC DNA]</scope>
</reference>
<dbReference type="GeneTree" id="ENSGT00390000007230"/>
<dbReference type="Ensembl" id="ENSAOCT00000053012.1">
    <property type="protein sequence ID" value="ENSAOCP00000065713.1"/>
    <property type="gene ID" value="ENSAOCG00000005312.2"/>
</dbReference>
<keyword evidence="2" id="KW-0812">Transmembrane</keyword>
<evidence type="ECO:0000256" key="2">
    <source>
        <dbReference type="SAM" id="Phobius"/>
    </source>
</evidence>
<keyword evidence="4" id="KW-1185">Reference proteome</keyword>
<proteinExistence type="predicted"/>
<feature type="transmembrane region" description="Helical" evidence="2">
    <location>
        <begin position="101"/>
        <end position="118"/>
    </location>
</feature>
<feature type="transmembrane region" description="Helical" evidence="2">
    <location>
        <begin position="293"/>
        <end position="315"/>
    </location>
</feature>
<evidence type="ECO:0000256" key="1">
    <source>
        <dbReference type="SAM" id="MobiDB-lite"/>
    </source>
</evidence>
<evidence type="ECO:0000313" key="3">
    <source>
        <dbReference type="Ensembl" id="ENSAOCP00000065713.1"/>
    </source>
</evidence>
<organism evidence="3 4">
    <name type="scientific">Amphiprion ocellaris</name>
    <name type="common">Clown anemonefish</name>
    <dbReference type="NCBI Taxonomy" id="80972"/>
    <lineage>
        <taxon>Eukaryota</taxon>
        <taxon>Metazoa</taxon>
        <taxon>Chordata</taxon>
        <taxon>Craniata</taxon>
        <taxon>Vertebrata</taxon>
        <taxon>Euteleostomi</taxon>
        <taxon>Actinopterygii</taxon>
        <taxon>Neopterygii</taxon>
        <taxon>Teleostei</taxon>
        <taxon>Neoteleostei</taxon>
        <taxon>Acanthomorphata</taxon>
        <taxon>Ovalentaria</taxon>
        <taxon>Pomacentridae</taxon>
        <taxon>Amphiprion</taxon>
    </lineage>
</organism>
<feature type="region of interest" description="Disordered" evidence="1">
    <location>
        <begin position="35"/>
        <end position="58"/>
    </location>
</feature>
<accession>A0AAQ5ZI15</accession>
<gene>
    <name evidence="3" type="primary">VMP1</name>
</gene>
<dbReference type="Proteomes" id="UP001501940">
    <property type="component" value="Chromosome 14"/>
</dbReference>
<keyword evidence="2" id="KW-0472">Membrane</keyword>
<sequence>MCDAVLKACLFSQQGSLQGNDMAECGAAGELPQRRVGAKEQQNGEPIDSELAVDERKQRDREERETLVLWKKPLLTLHYFTLELLITLKGWICRLWQQRQTVFGLLILLILLSIAYRIEGTHQKYVRYMEKKTLWCAYWVGLGILSSVGLGTGLHTFLLYLGPHIASVTLAAYECGSVDFPEPPYPDQIVCPQHEGSISLWTIISKVRLEACMWGAGTAIGELPPYFMARAARLSGAEPDDEDYQKFEEMLDQTESAQDFASRAKVAVQKLIQKVGFLGILACASIPNPLFDLAGITCGHFLVPFWTFFGATLIGKAVIKMHIQKLFVIITFSRHIVEQMVSLIGAVPLLGAALQKPFREYLEAQKNKIIHDKSNVDVLRFALLCSDTVNYRGLFRARMTE</sequence>
<protein>
    <recommendedName>
        <fullName evidence="5">Vacuole membrane protein 1</fullName>
    </recommendedName>
</protein>
<feature type="transmembrane region" description="Helical" evidence="2">
    <location>
        <begin position="138"/>
        <end position="161"/>
    </location>
</feature>
<evidence type="ECO:0008006" key="5">
    <source>
        <dbReference type="Google" id="ProtNLM"/>
    </source>
</evidence>
<reference evidence="3" key="3">
    <citation type="submission" date="2025-09" db="UniProtKB">
        <authorList>
            <consortium name="Ensembl"/>
        </authorList>
    </citation>
    <scope>IDENTIFICATION</scope>
</reference>
<dbReference type="AlphaFoldDB" id="A0AAQ5ZI15"/>
<evidence type="ECO:0000313" key="4">
    <source>
        <dbReference type="Proteomes" id="UP001501940"/>
    </source>
</evidence>
<name>A0AAQ5ZI15_AMPOC</name>
<reference evidence="3" key="2">
    <citation type="submission" date="2025-08" db="UniProtKB">
        <authorList>
            <consortium name="Ensembl"/>
        </authorList>
    </citation>
    <scope>IDENTIFICATION</scope>
</reference>
<keyword evidence="2" id="KW-1133">Transmembrane helix</keyword>